<dbReference type="InterPro" id="IPR000835">
    <property type="entry name" value="HTH_MarR-typ"/>
</dbReference>
<dbReference type="GeneID" id="56077220"/>
<accession>A0A7D5P3P4</accession>
<dbReference type="GO" id="GO:0003700">
    <property type="term" value="F:DNA-binding transcription factor activity"/>
    <property type="evidence" value="ECO:0007669"/>
    <property type="project" value="InterPro"/>
</dbReference>
<protein>
    <submittedName>
        <fullName evidence="2">MarR family transcriptional regulator</fullName>
    </submittedName>
</protein>
<evidence type="ECO:0000313" key="2">
    <source>
        <dbReference type="EMBL" id="QLH76722.1"/>
    </source>
</evidence>
<gene>
    <name evidence="2" type="ORF">HZS55_05115</name>
</gene>
<dbReference type="RefSeq" id="WP_179910657.1">
    <property type="nucleotide sequence ID" value="NZ_CP058910.1"/>
</dbReference>
<dbReference type="InterPro" id="IPR036390">
    <property type="entry name" value="WH_DNA-bd_sf"/>
</dbReference>
<dbReference type="Gene3D" id="1.10.10.10">
    <property type="entry name" value="Winged helix-like DNA-binding domain superfamily/Winged helix DNA-binding domain"/>
    <property type="match status" value="1"/>
</dbReference>
<dbReference type="EMBL" id="CP058910">
    <property type="protein sequence ID" value="QLH76722.1"/>
    <property type="molecule type" value="Genomic_DNA"/>
</dbReference>
<dbReference type="KEGG" id="hrr:HZS55_05115"/>
<dbReference type="Proteomes" id="UP000509667">
    <property type="component" value="Chromosome"/>
</dbReference>
<evidence type="ECO:0000313" key="3">
    <source>
        <dbReference type="Proteomes" id="UP000509667"/>
    </source>
</evidence>
<keyword evidence="3" id="KW-1185">Reference proteome</keyword>
<feature type="domain" description="HTH marR-type" evidence="1">
    <location>
        <begin position="21"/>
        <end position="69"/>
    </location>
</feature>
<dbReference type="Pfam" id="PF12802">
    <property type="entry name" value="MarR_2"/>
    <property type="match status" value="1"/>
</dbReference>
<organism evidence="2 3">
    <name type="scientific">Halosimplex rubrum</name>
    <dbReference type="NCBI Taxonomy" id="869889"/>
    <lineage>
        <taxon>Archaea</taxon>
        <taxon>Methanobacteriati</taxon>
        <taxon>Methanobacteriota</taxon>
        <taxon>Stenosarchaea group</taxon>
        <taxon>Halobacteria</taxon>
        <taxon>Halobacteriales</taxon>
        <taxon>Haloarculaceae</taxon>
        <taxon>Halosimplex</taxon>
    </lineage>
</organism>
<proteinExistence type="predicted"/>
<dbReference type="OrthoDB" id="195563at2157"/>
<sequence length="115" mass="13167">MPIDIERFEHERDLGSEETHATRILRFLASNDDKAFRRGEIAAETGIDADTVSSVLNRLKTRDLVRHKRPYWAIGDPKRLREASATSDSLAALNDRLGTEDMDEWREAADRDGER</sequence>
<dbReference type="SUPFAM" id="SSF46785">
    <property type="entry name" value="Winged helix' DNA-binding domain"/>
    <property type="match status" value="1"/>
</dbReference>
<dbReference type="AlphaFoldDB" id="A0A7D5P3P4"/>
<dbReference type="InterPro" id="IPR036388">
    <property type="entry name" value="WH-like_DNA-bd_sf"/>
</dbReference>
<evidence type="ECO:0000259" key="1">
    <source>
        <dbReference type="Pfam" id="PF12802"/>
    </source>
</evidence>
<reference evidence="2 3" key="1">
    <citation type="submission" date="2020-07" db="EMBL/GenBank/DDBJ databases">
        <title>Halosimplex pelagicum sp. nov. and Halosimplex rubrum sp. nov., isolated from salted brown alga Laminaria, and emended description of the genus Halosimplex.</title>
        <authorList>
            <person name="Cui H."/>
        </authorList>
    </citation>
    <scope>NUCLEOTIDE SEQUENCE [LARGE SCALE GENOMIC DNA]</scope>
    <source>
        <strain evidence="2 3">R27</strain>
    </source>
</reference>
<name>A0A7D5P3P4_9EURY</name>